<gene>
    <name evidence="3" type="ORF">EDB81DRAFT_886707</name>
</gene>
<dbReference type="OrthoDB" id="4739136at2759"/>
<feature type="region of interest" description="Disordered" evidence="1">
    <location>
        <begin position="1"/>
        <end position="55"/>
    </location>
</feature>
<comment type="caution">
    <text evidence="3">The sequence shown here is derived from an EMBL/GenBank/DDBJ whole genome shotgun (WGS) entry which is preliminary data.</text>
</comment>
<dbReference type="InterPro" id="IPR057227">
    <property type="entry name" value="DUF7905"/>
</dbReference>
<sequence>MDRPSRRGKSQPHRGRGGARGKPFAPRPAGEGREASWSKEKSMGTAKSMKHNNIQKARKVEDNEFLGPPPPMDTNMVQHRLPRGLDEPGALDDIRKAHKVYITNVKPNVLDLRCDSISRMQQAIHALNWAIHDLRLSNDHPPARFLVQEPTNADINGMVRVEIGSRPRFASRSPTLVDNSAAMDKHLVDLAADLPKSADTIMALNKSMKMRVNFGQLLVRARNTRGRDEITHDEFVKLLNMYSIRGGASLETKLPEVAKAEQVIQYLVDPEQGICNDQLEVCQSWEVTLVSQGLEVKADGLGPLGTQIQLSMPRSTRPEAWGRLNWTVVAPDMHYDWNLRVDAWDDEDVPGELRDFFSKVKLTMNSTQVTSAAIRIPHISTHKLGKARDTIGQLKLKSSATIPYKSTPYVIEVSVTKAWQGSCTTDEPETTWGIEVYAAHWDESIMHTSGDDHRKDWGQGLKNMWPGDQPALEARFEEFLDAVLEIQALLQRACPM</sequence>
<organism evidence="3 4">
    <name type="scientific">Dactylonectria macrodidyma</name>
    <dbReference type="NCBI Taxonomy" id="307937"/>
    <lineage>
        <taxon>Eukaryota</taxon>
        <taxon>Fungi</taxon>
        <taxon>Dikarya</taxon>
        <taxon>Ascomycota</taxon>
        <taxon>Pezizomycotina</taxon>
        <taxon>Sordariomycetes</taxon>
        <taxon>Hypocreomycetidae</taxon>
        <taxon>Hypocreales</taxon>
        <taxon>Nectriaceae</taxon>
        <taxon>Dactylonectria</taxon>
    </lineage>
</organism>
<evidence type="ECO:0000313" key="4">
    <source>
        <dbReference type="Proteomes" id="UP000738349"/>
    </source>
</evidence>
<dbReference type="Pfam" id="PF25482">
    <property type="entry name" value="DUF7905"/>
    <property type="match status" value="1"/>
</dbReference>
<evidence type="ECO:0000259" key="2">
    <source>
        <dbReference type="Pfam" id="PF25482"/>
    </source>
</evidence>
<evidence type="ECO:0000256" key="1">
    <source>
        <dbReference type="SAM" id="MobiDB-lite"/>
    </source>
</evidence>
<proteinExistence type="predicted"/>
<keyword evidence="4" id="KW-1185">Reference proteome</keyword>
<feature type="compositionally biased region" description="Basic residues" evidence="1">
    <location>
        <begin position="1"/>
        <end position="19"/>
    </location>
</feature>
<evidence type="ECO:0000313" key="3">
    <source>
        <dbReference type="EMBL" id="KAH7136603.1"/>
    </source>
</evidence>
<protein>
    <recommendedName>
        <fullName evidence="2">DUF7905 domain-containing protein</fullName>
    </recommendedName>
</protein>
<dbReference type="AlphaFoldDB" id="A0A9P9EFC4"/>
<feature type="compositionally biased region" description="Basic and acidic residues" evidence="1">
    <location>
        <begin position="30"/>
        <end position="42"/>
    </location>
</feature>
<dbReference type="EMBL" id="JAGMUV010000013">
    <property type="protein sequence ID" value="KAH7136603.1"/>
    <property type="molecule type" value="Genomic_DNA"/>
</dbReference>
<dbReference type="Proteomes" id="UP000738349">
    <property type="component" value="Unassembled WGS sequence"/>
</dbReference>
<accession>A0A9P9EFC4</accession>
<reference evidence="3" key="1">
    <citation type="journal article" date="2021" name="Nat. Commun.">
        <title>Genetic determinants of endophytism in the Arabidopsis root mycobiome.</title>
        <authorList>
            <person name="Mesny F."/>
            <person name="Miyauchi S."/>
            <person name="Thiergart T."/>
            <person name="Pickel B."/>
            <person name="Atanasova L."/>
            <person name="Karlsson M."/>
            <person name="Huettel B."/>
            <person name="Barry K.W."/>
            <person name="Haridas S."/>
            <person name="Chen C."/>
            <person name="Bauer D."/>
            <person name="Andreopoulos W."/>
            <person name="Pangilinan J."/>
            <person name="LaButti K."/>
            <person name="Riley R."/>
            <person name="Lipzen A."/>
            <person name="Clum A."/>
            <person name="Drula E."/>
            <person name="Henrissat B."/>
            <person name="Kohler A."/>
            <person name="Grigoriev I.V."/>
            <person name="Martin F.M."/>
            <person name="Hacquard S."/>
        </authorList>
    </citation>
    <scope>NUCLEOTIDE SEQUENCE</scope>
    <source>
        <strain evidence="3">MPI-CAGE-AT-0147</strain>
    </source>
</reference>
<feature type="domain" description="DUF7905" evidence="2">
    <location>
        <begin position="196"/>
        <end position="444"/>
    </location>
</feature>
<name>A0A9P9EFC4_9HYPO</name>